<dbReference type="Pfam" id="PF06985">
    <property type="entry name" value="HET"/>
    <property type="match status" value="1"/>
</dbReference>
<reference evidence="2 3" key="1">
    <citation type="submission" date="2024-01" db="EMBL/GenBank/DDBJ databases">
        <title>A draft genome for a cacao thread blight-causing isolate of Paramarasmius palmivorus.</title>
        <authorList>
            <person name="Baruah I.K."/>
            <person name="Bukari Y."/>
            <person name="Amoako-Attah I."/>
            <person name="Meinhardt L.W."/>
            <person name="Bailey B.A."/>
            <person name="Cohen S.P."/>
        </authorList>
    </citation>
    <scope>NUCLEOTIDE SEQUENCE [LARGE SCALE GENOMIC DNA]</scope>
    <source>
        <strain evidence="2 3">GH-12</strain>
    </source>
</reference>
<dbReference type="Proteomes" id="UP001383192">
    <property type="component" value="Unassembled WGS sequence"/>
</dbReference>
<dbReference type="PANTHER" id="PTHR24148:SF64">
    <property type="entry name" value="HETEROKARYON INCOMPATIBILITY DOMAIN-CONTAINING PROTEIN"/>
    <property type="match status" value="1"/>
</dbReference>
<dbReference type="EMBL" id="JAYKXP010000020">
    <property type="protein sequence ID" value="KAK7047363.1"/>
    <property type="molecule type" value="Genomic_DNA"/>
</dbReference>
<keyword evidence="3" id="KW-1185">Reference proteome</keyword>
<comment type="caution">
    <text evidence="2">The sequence shown here is derived from an EMBL/GenBank/DDBJ whole genome shotgun (WGS) entry which is preliminary data.</text>
</comment>
<dbReference type="InterPro" id="IPR052895">
    <property type="entry name" value="HetReg/Transcr_Mod"/>
</dbReference>
<feature type="domain" description="Heterokaryon incompatibility" evidence="1">
    <location>
        <begin position="93"/>
        <end position="188"/>
    </location>
</feature>
<sequence>MSDNCHAVSTVATEPEDTTGKLIFTSKLYQLRDTVLDLSPFATPCRYRFVDCEAFLQAQQLDIYEFDGSHTYDSASSHLTSSGSPPHPPNVTYTSISYTWRGNETNTDDPSSPHYWEDMHGTFQVKGAEDGDPISLDVLEHVCIAIRNHSRYLWLDRLCILQTSKPDKIWQITRMYSIYTSCKMCCILPGGIRRLVRLNERTSWIDRGWTLQEAIVPKQTVVLFRWDRVINAKNTAIRVTMTKFRIANVVEGQSACTDLLDLLHASVTSGRGVKLFIDGEEIPITVKLFGTNPLPASALTDALRDKSDRSEPEQALIQQSIWRSALLRTSSRPVDMVFSIMNVFGVTLDPGSFEKNDRLGATIALVRRVLENGGKASWIGAAYALDPSPEISTFPRFPETSVAGEAYVLLSDGTQKLVVEELSSLIYGGEYLDGIPDSGSMDENGYLRFIAPAARLVGWRSGVPDNMQENPVVIAAGNNECRGGVELAEEGAMIVVRGHNGSVWQLLLDDSGIPTTEPATYLVYIGKAKMSPAPIYVPFVRYNSVRALLVQEHSPGKFHRITFAEIWESWKETLMSLPKVDLSIGGPNPQAQVGN</sequence>
<evidence type="ECO:0000313" key="2">
    <source>
        <dbReference type="EMBL" id="KAK7047363.1"/>
    </source>
</evidence>
<dbReference type="PANTHER" id="PTHR24148">
    <property type="entry name" value="ANKYRIN REPEAT DOMAIN-CONTAINING PROTEIN 39 HOMOLOG-RELATED"/>
    <property type="match status" value="1"/>
</dbReference>
<evidence type="ECO:0000313" key="3">
    <source>
        <dbReference type="Proteomes" id="UP001383192"/>
    </source>
</evidence>
<accession>A0AAW0D798</accession>
<protein>
    <recommendedName>
        <fullName evidence="1">Heterokaryon incompatibility domain-containing protein</fullName>
    </recommendedName>
</protein>
<proteinExistence type="predicted"/>
<organism evidence="2 3">
    <name type="scientific">Paramarasmius palmivorus</name>
    <dbReference type="NCBI Taxonomy" id="297713"/>
    <lineage>
        <taxon>Eukaryota</taxon>
        <taxon>Fungi</taxon>
        <taxon>Dikarya</taxon>
        <taxon>Basidiomycota</taxon>
        <taxon>Agaricomycotina</taxon>
        <taxon>Agaricomycetes</taxon>
        <taxon>Agaricomycetidae</taxon>
        <taxon>Agaricales</taxon>
        <taxon>Marasmiineae</taxon>
        <taxon>Marasmiaceae</taxon>
        <taxon>Paramarasmius</taxon>
    </lineage>
</organism>
<dbReference type="AlphaFoldDB" id="A0AAW0D798"/>
<dbReference type="InterPro" id="IPR010730">
    <property type="entry name" value="HET"/>
</dbReference>
<name>A0AAW0D798_9AGAR</name>
<gene>
    <name evidence="2" type="ORF">VNI00_006594</name>
</gene>
<evidence type="ECO:0000259" key="1">
    <source>
        <dbReference type="Pfam" id="PF06985"/>
    </source>
</evidence>